<dbReference type="RefSeq" id="XP_024327099.1">
    <property type="nucleotide sequence ID" value="XM_024465303.1"/>
</dbReference>
<dbReference type="AlphaFoldDB" id="A0A177AIB9"/>
<protein>
    <submittedName>
        <fullName evidence="1">Uncharacterized protein</fullName>
    </submittedName>
</protein>
<evidence type="ECO:0000313" key="1">
    <source>
        <dbReference type="EMBL" id="OAF61825.1"/>
    </source>
</evidence>
<proteinExistence type="predicted"/>
<organism evidence="1">
    <name type="scientific">Pseudogymnoascus destructans</name>
    <dbReference type="NCBI Taxonomy" id="655981"/>
    <lineage>
        <taxon>Eukaryota</taxon>
        <taxon>Fungi</taxon>
        <taxon>Dikarya</taxon>
        <taxon>Ascomycota</taxon>
        <taxon>Pezizomycotina</taxon>
        <taxon>Leotiomycetes</taxon>
        <taxon>Thelebolales</taxon>
        <taxon>Thelebolaceae</taxon>
        <taxon>Pseudogymnoascus</taxon>
    </lineage>
</organism>
<dbReference type="EMBL" id="KV441388">
    <property type="protein sequence ID" value="OAF61825.1"/>
    <property type="molecule type" value="Genomic_DNA"/>
</dbReference>
<reference evidence="1" key="1">
    <citation type="submission" date="2016-03" db="EMBL/GenBank/DDBJ databases">
        <title>Updated assembly of Pseudogymnoascus destructans, the fungus causing white-nose syndrome of bats.</title>
        <authorList>
            <person name="Palmer J.M."/>
            <person name="Drees K.P."/>
            <person name="Foster J.T."/>
            <person name="Lindner D.L."/>
        </authorList>
    </citation>
    <scope>NUCLEOTIDE SEQUENCE [LARGE SCALE GENOMIC DNA]</scope>
    <source>
        <strain evidence="1">20631-21</strain>
    </source>
</reference>
<dbReference type="GeneID" id="36284717"/>
<dbReference type="Proteomes" id="UP000077154">
    <property type="component" value="Unassembled WGS sequence"/>
</dbReference>
<dbReference type="OrthoDB" id="3800738at2759"/>
<name>A0A177AIB9_9PEZI</name>
<dbReference type="VEuPathDB" id="FungiDB:GMDG_02927"/>
<gene>
    <name evidence="1" type="ORF">VC83_01628</name>
</gene>
<sequence>MASSLVIQQALFFQPVQAVSSIIPFDPKDNDFGDHDSKTIYNPWLVAKFGSAFFRRGNESYYTPICHSAKYFYKLPWSARNAAYVSIDAWDESTDFAVEFQHVTGSGMYVREPSDVEASDAEFRCDDFRYINAGTEAVLEKPS</sequence>
<accession>A0A177AIB9</accession>